<accession>A0A4R1J7U4</accession>
<organism evidence="3 4">
    <name type="scientific">Celerinatantimonas diazotrophica</name>
    <dbReference type="NCBI Taxonomy" id="412034"/>
    <lineage>
        <taxon>Bacteria</taxon>
        <taxon>Pseudomonadati</taxon>
        <taxon>Pseudomonadota</taxon>
        <taxon>Gammaproteobacteria</taxon>
        <taxon>Celerinatantimonadaceae</taxon>
        <taxon>Celerinatantimonas</taxon>
    </lineage>
</organism>
<dbReference type="AlphaFoldDB" id="A0A4R1J7U4"/>
<evidence type="ECO:0000313" key="4">
    <source>
        <dbReference type="Proteomes" id="UP000295565"/>
    </source>
</evidence>
<keyword evidence="1" id="KW-0175">Coiled coil</keyword>
<dbReference type="EMBL" id="SMGD01000019">
    <property type="protein sequence ID" value="TCK46421.1"/>
    <property type="molecule type" value="Genomic_DNA"/>
</dbReference>
<feature type="coiled-coil region" evidence="1">
    <location>
        <begin position="611"/>
        <end position="869"/>
    </location>
</feature>
<dbReference type="Pfam" id="PF12128">
    <property type="entry name" value="DUF3584"/>
    <property type="match status" value="1"/>
</dbReference>
<dbReference type="InterPro" id="IPR027417">
    <property type="entry name" value="P-loop_NTPase"/>
</dbReference>
<comment type="caution">
    <text evidence="3">The sequence shown here is derived from an EMBL/GenBank/DDBJ whole genome shotgun (WGS) entry which is preliminary data.</text>
</comment>
<dbReference type="Proteomes" id="UP000295565">
    <property type="component" value="Unassembled WGS sequence"/>
</dbReference>
<proteinExistence type="predicted"/>
<feature type="region of interest" description="Disordered" evidence="2">
    <location>
        <begin position="399"/>
        <end position="429"/>
    </location>
</feature>
<feature type="region of interest" description="Disordered" evidence="2">
    <location>
        <begin position="482"/>
        <end position="532"/>
    </location>
</feature>
<evidence type="ECO:0000313" key="3">
    <source>
        <dbReference type="EMBL" id="TCK46421.1"/>
    </source>
</evidence>
<dbReference type="InterPro" id="IPR021979">
    <property type="entry name" value="DUF3584"/>
</dbReference>
<dbReference type="RefSeq" id="WP_131914419.1">
    <property type="nucleotide sequence ID" value="NZ_OU594967.1"/>
</dbReference>
<reference evidence="3 4" key="1">
    <citation type="submission" date="2019-03" db="EMBL/GenBank/DDBJ databases">
        <title>Genomic Encyclopedia of Type Strains, Phase IV (KMG-IV): sequencing the most valuable type-strain genomes for metagenomic binning, comparative biology and taxonomic classification.</title>
        <authorList>
            <person name="Goeker M."/>
        </authorList>
    </citation>
    <scope>NUCLEOTIDE SEQUENCE [LARGE SCALE GENOMIC DNA]</scope>
    <source>
        <strain evidence="3 4">DSM 18577</strain>
    </source>
</reference>
<protein>
    <submittedName>
        <fullName evidence="3">Uncharacterized protein DUF3584</fullName>
    </submittedName>
</protein>
<sequence length="1219" mass="140723">MAQLRRIILLHTHLDGVVEIDVDAHTNFCGTNASGKTTLQRLIPVFYGEQPNRVVPKTRKKFDEFYLPYNNSYIIYEYQRDNGAICQAVLTRKSDGGVEYRFVGSAYQSEHYLTRSDTGVSAYRYPQWASAMRAHPDIQVSPKISATSEYRSIIQNDVATLGGSNSDSMKLRRLAASFALVGHNHKLRHIEKLVSAVHAKEGKMDTLKSMLAAIFEEDGVTLPTTKVKNTKAREWIAQMRQSMRLEKLETDFANLSQLATQLKGTDAQLAALLPQLESDRSQQQTIQADAQDQLQQVRDEWAQVREQFSLKQNECNGQLSKAEADLDEKEHRLDQLQKRYDEFESGDMAKLQRDVDALPLWRENLQELVEQHALMVEQHSDLERQLEQRKAKLNDALQRLSEQNRAKSKQLQQQKDATRERQQAKNAQLEQTYQEQLQTLQTQFSEQSATLKSQIAVLEHQQAHLQLNTDELDAMAASERRLEQAQQNYQSASRQLASLQSQHQQTRQQRDAADQALTQARREQNQAEQQLAQLKRQLSPEHGTLRHFLQQHYPQWHQRVGKVIDASLLDRSDLQPDLVEVAESLYGLKLELNAIELSDYAQDDVAVTIALQQAEQHLSVVTQQRQQAEKALKTAHDAAQQCRSQVEQAQWQVSEAEQNIEYAREARDRLSQQQQQLQQQRKSALAEQLQRANNQLKQLEQAQQQQISQLRDDHQQQKLEFQLDWQSELQVYDEQLEALEAQLEEKRASNQAQLKDLEQAFNEELSDMGVDPKRLAQSKQQQQQLHEQIQTVQNRQDELNRYQQFIQFDWQQFRPKLLEEETALKQQLRILHAELNELKTNYTAKRHQLDAQRLQHQTAEEQARQWLDQLTPLLTQLQQLELAPVAAATEIGAGDLSEHLSRASEALSRHNQLRSQLRSAIEQFELLLSKDASSDFLDRLEHEKRQLPEGSPLSLQLKILSELLHILRDQQQQLLEMGENIGGDLKKFFIVFRDINRRIARQSSRLSAAVADDLSLEGIEKSEVKIISTIDELGFWEPLKMFAEAYDDWGNSGRVLPSDEYLNALSDVVELLRADEQYRMESLLRLELHLKEGGSELVIKNDRQLLESSSHGMAYLILCKYLLAFTRLMRGSADLWVHWPIDEIGTLAYHNVEKLFQACSENQIIIVGAFPNPESDVLMLFKHRYLLQPSEQNPNQRQIKRIQPKMSRLAQRLLDATEN</sequence>
<name>A0A4R1J7U4_9GAMM</name>
<dbReference type="SUPFAM" id="SSF52540">
    <property type="entry name" value="P-loop containing nucleoside triphosphate hydrolases"/>
    <property type="match status" value="1"/>
</dbReference>
<gene>
    <name evidence="3" type="ORF">EV690_3701</name>
</gene>
<dbReference type="OrthoDB" id="9810371at2"/>
<feature type="compositionally biased region" description="Low complexity" evidence="2">
    <location>
        <begin position="490"/>
        <end position="507"/>
    </location>
</feature>
<keyword evidence="4" id="KW-1185">Reference proteome</keyword>
<evidence type="ECO:0000256" key="2">
    <source>
        <dbReference type="SAM" id="MobiDB-lite"/>
    </source>
</evidence>
<evidence type="ECO:0000256" key="1">
    <source>
        <dbReference type="SAM" id="Coils"/>
    </source>
</evidence>